<comment type="similarity">
    <text evidence="1">Belongs to the LysR transcriptional regulatory family.</text>
</comment>
<evidence type="ECO:0000256" key="4">
    <source>
        <dbReference type="ARBA" id="ARBA00023163"/>
    </source>
</evidence>
<evidence type="ECO:0000256" key="2">
    <source>
        <dbReference type="ARBA" id="ARBA00023015"/>
    </source>
</evidence>
<dbReference type="PRINTS" id="PR00039">
    <property type="entry name" value="HTHLYSR"/>
</dbReference>
<dbReference type="PANTHER" id="PTHR30537">
    <property type="entry name" value="HTH-TYPE TRANSCRIPTIONAL REGULATOR"/>
    <property type="match status" value="1"/>
</dbReference>
<reference evidence="6 7" key="1">
    <citation type="submission" date="2024-03" db="EMBL/GenBank/DDBJ databases">
        <title>Novel species of the genus Variovorax.</title>
        <authorList>
            <person name="Liu Q."/>
            <person name="Xin Y.-H."/>
        </authorList>
    </citation>
    <scope>NUCLEOTIDE SEQUENCE [LARGE SCALE GENOMIC DNA]</scope>
    <source>
        <strain evidence="6 7">KACC 18501</strain>
    </source>
</reference>
<dbReference type="RefSeq" id="WP_340365391.1">
    <property type="nucleotide sequence ID" value="NZ_JBBKZV010000013.1"/>
</dbReference>
<dbReference type="EMBL" id="JBBKZV010000013">
    <property type="protein sequence ID" value="MEJ8824357.1"/>
    <property type="molecule type" value="Genomic_DNA"/>
</dbReference>
<gene>
    <name evidence="6" type="ORF">WKW80_20340</name>
</gene>
<keyword evidence="4" id="KW-0804">Transcription</keyword>
<dbReference type="InterPro" id="IPR005119">
    <property type="entry name" value="LysR_subst-bd"/>
</dbReference>
<keyword evidence="7" id="KW-1185">Reference proteome</keyword>
<dbReference type="InterPro" id="IPR036390">
    <property type="entry name" value="WH_DNA-bd_sf"/>
</dbReference>
<dbReference type="PANTHER" id="PTHR30537:SF79">
    <property type="entry name" value="TRANSCRIPTIONAL REGULATOR-RELATED"/>
    <property type="match status" value="1"/>
</dbReference>
<dbReference type="PROSITE" id="PS50931">
    <property type="entry name" value="HTH_LYSR"/>
    <property type="match status" value="1"/>
</dbReference>
<evidence type="ECO:0000256" key="3">
    <source>
        <dbReference type="ARBA" id="ARBA00023125"/>
    </source>
</evidence>
<organism evidence="6 7">
    <name type="scientific">Variovorax humicola</name>
    <dbReference type="NCBI Taxonomy" id="1769758"/>
    <lineage>
        <taxon>Bacteria</taxon>
        <taxon>Pseudomonadati</taxon>
        <taxon>Pseudomonadota</taxon>
        <taxon>Betaproteobacteria</taxon>
        <taxon>Burkholderiales</taxon>
        <taxon>Comamonadaceae</taxon>
        <taxon>Variovorax</taxon>
    </lineage>
</organism>
<dbReference type="InterPro" id="IPR000847">
    <property type="entry name" value="LysR_HTH_N"/>
</dbReference>
<dbReference type="SUPFAM" id="SSF53850">
    <property type="entry name" value="Periplasmic binding protein-like II"/>
    <property type="match status" value="1"/>
</dbReference>
<protein>
    <submittedName>
        <fullName evidence="6">LysR substrate-binding domain-containing protein</fullName>
    </submittedName>
</protein>
<keyword evidence="2" id="KW-0805">Transcription regulation</keyword>
<feature type="domain" description="HTH lysR-type" evidence="5">
    <location>
        <begin position="8"/>
        <end position="65"/>
    </location>
</feature>
<accession>A0ABU8W2T3</accession>
<dbReference type="Gene3D" id="1.10.10.10">
    <property type="entry name" value="Winged helix-like DNA-binding domain superfamily/Winged helix DNA-binding domain"/>
    <property type="match status" value="1"/>
</dbReference>
<keyword evidence="3" id="KW-0238">DNA-binding</keyword>
<comment type="caution">
    <text evidence="6">The sequence shown here is derived from an EMBL/GenBank/DDBJ whole genome shotgun (WGS) entry which is preliminary data.</text>
</comment>
<dbReference type="Gene3D" id="3.40.190.10">
    <property type="entry name" value="Periplasmic binding protein-like II"/>
    <property type="match status" value="2"/>
</dbReference>
<evidence type="ECO:0000259" key="5">
    <source>
        <dbReference type="PROSITE" id="PS50931"/>
    </source>
</evidence>
<evidence type="ECO:0000313" key="6">
    <source>
        <dbReference type="EMBL" id="MEJ8824357.1"/>
    </source>
</evidence>
<dbReference type="Pfam" id="PF00126">
    <property type="entry name" value="HTH_1"/>
    <property type="match status" value="1"/>
</dbReference>
<dbReference type="InterPro" id="IPR058163">
    <property type="entry name" value="LysR-type_TF_proteobact-type"/>
</dbReference>
<dbReference type="SUPFAM" id="SSF46785">
    <property type="entry name" value="Winged helix' DNA-binding domain"/>
    <property type="match status" value="1"/>
</dbReference>
<dbReference type="CDD" id="cd08432">
    <property type="entry name" value="PBP2_GcdR_TrpI_HvrB_AmpR_like"/>
    <property type="match status" value="1"/>
</dbReference>
<name>A0ABU8W2T3_9BURK</name>
<sequence>MSASPRIPPIQGLLAFEAVARLRSVTLAAEELNVTPSAVSHRIRQLESQLALKLFVRNDFGLSADGAAYLARVREALAALQQVPGRTDAAGAATRLRVAVTPTFSRQLLLPRLALFRHAYPEIELTLQVAIPVQNVMAEEADIELRFGSGPFADRESMHLLSDEVCPACSPDYLNEAGPFDGFDTAASIARARLIRSPLEPWRTWFKACGITQAEPASGAQFNDLGLALDAAVAGFGVVLLRLRLGQAWLDSGRLLRLSRNSVRSPNDYFLCWKPGTLERWECAAFVDWLRGALRDLEPVRK</sequence>
<dbReference type="InterPro" id="IPR036388">
    <property type="entry name" value="WH-like_DNA-bd_sf"/>
</dbReference>
<dbReference type="Pfam" id="PF03466">
    <property type="entry name" value="LysR_substrate"/>
    <property type="match status" value="1"/>
</dbReference>
<proteinExistence type="inferred from homology"/>
<evidence type="ECO:0000256" key="1">
    <source>
        <dbReference type="ARBA" id="ARBA00009437"/>
    </source>
</evidence>
<dbReference type="Proteomes" id="UP001363010">
    <property type="component" value="Unassembled WGS sequence"/>
</dbReference>
<evidence type="ECO:0000313" key="7">
    <source>
        <dbReference type="Proteomes" id="UP001363010"/>
    </source>
</evidence>